<reference evidence="2" key="1">
    <citation type="journal article" date="2014" name="Int. J. Syst. Evol. Microbiol.">
        <title>Complete genome of a new Firmicutes species belonging to the dominant human colonic microbiota ('Ruminococcus bicirculans') reveals two chromosomes and a selective capacity to utilize plant glucans.</title>
        <authorList>
            <consortium name="NISC Comparative Sequencing Program"/>
            <person name="Wegmann U."/>
            <person name="Louis P."/>
            <person name="Goesmann A."/>
            <person name="Henrissat B."/>
            <person name="Duncan S.H."/>
            <person name="Flint H.J."/>
        </authorList>
    </citation>
    <scope>NUCLEOTIDE SEQUENCE</scope>
    <source>
        <strain evidence="2">CCM 8490</strain>
    </source>
</reference>
<reference evidence="2" key="4">
    <citation type="submission" date="2024-05" db="EMBL/GenBank/DDBJ databases">
        <authorList>
            <person name="Sun Q."/>
            <person name="Sedlacek I."/>
        </authorList>
    </citation>
    <scope>NUCLEOTIDE SEQUENCE</scope>
    <source>
        <strain evidence="2">CCM 8490</strain>
    </source>
</reference>
<proteinExistence type="predicted"/>
<dbReference type="Proteomes" id="UP000285906">
    <property type="component" value="Unassembled WGS sequence"/>
</dbReference>
<name>A0A420DAI6_9FLAO</name>
<accession>A0A420DAI6</accession>
<dbReference type="EMBL" id="BMCW01000001">
    <property type="protein sequence ID" value="GGG50950.1"/>
    <property type="molecule type" value="Genomic_DNA"/>
</dbReference>
<keyword evidence="3" id="KW-0378">Hydrolase</keyword>
<comment type="caution">
    <text evidence="3">The sequence shown here is derived from an EMBL/GenBank/DDBJ whole genome shotgun (WGS) entry which is preliminary data.</text>
</comment>
<keyword evidence="3" id="KW-0255">Endonuclease</keyword>
<keyword evidence="5" id="KW-1185">Reference proteome</keyword>
<evidence type="ECO:0000313" key="4">
    <source>
        <dbReference type="Proteomes" id="UP000285906"/>
    </source>
</evidence>
<evidence type="ECO:0000313" key="5">
    <source>
        <dbReference type="Proteomes" id="UP000658202"/>
    </source>
</evidence>
<evidence type="ECO:0000259" key="1">
    <source>
        <dbReference type="Pfam" id="PF01844"/>
    </source>
</evidence>
<reference evidence="3 4" key="2">
    <citation type="submission" date="2018-09" db="EMBL/GenBank/DDBJ databases">
        <title>Genomic Encyclopedia of Archaeal and Bacterial Type Strains, Phase II (KMG-II): from individual species to whole genera.</title>
        <authorList>
            <person name="Goeker M."/>
        </authorList>
    </citation>
    <scope>NUCLEOTIDE SEQUENCE [LARGE SCALE GENOMIC DNA]</scope>
    <source>
        <strain evidence="3 4">DSM 27620</strain>
    </source>
</reference>
<reference evidence="5" key="3">
    <citation type="journal article" date="2019" name="Int. J. Syst. Evol. Microbiol.">
        <title>The Global Catalogue of Microorganisms (GCM) 10K type strain sequencing project: providing services to taxonomists for standard genome sequencing and annotation.</title>
        <authorList>
            <consortium name="The Broad Institute Genomics Platform"/>
            <consortium name="The Broad Institute Genome Sequencing Center for Infectious Disease"/>
            <person name="Wu L."/>
            <person name="Ma J."/>
        </authorList>
    </citation>
    <scope>NUCLEOTIDE SEQUENCE [LARGE SCALE GENOMIC DNA]</scope>
    <source>
        <strain evidence="5">CCM 8490</strain>
    </source>
</reference>
<gene>
    <name evidence="3" type="ORF">BXY58_1294</name>
    <name evidence="2" type="ORF">GCM10007332_10760</name>
</gene>
<dbReference type="Gene3D" id="1.10.30.50">
    <property type="match status" value="1"/>
</dbReference>
<dbReference type="Proteomes" id="UP000658202">
    <property type="component" value="Unassembled WGS sequence"/>
</dbReference>
<sequence length="204" mass="24410">MVYTSEELQIIEQAKSEGGDIWKNKILDPIKRRIKTHYRTNDSEQCCYCKRDFQDEFNMVIDIEHILPKANSLFKEYMFDIENLNISCKRCNMTIKNDRIDFIVDLKTIKPDYRISNKYFFIHPNFDNYFDHIDYEATIRNNKKLIKYIKKTEKGKYTYNYFHLDRIEIDTFDNVQGVKIQGVELNPDLPEDTKSAFKALATKL</sequence>
<dbReference type="OrthoDB" id="5918473at2"/>
<dbReference type="GO" id="GO:0004519">
    <property type="term" value="F:endonuclease activity"/>
    <property type="evidence" value="ECO:0007669"/>
    <property type="project" value="UniProtKB-KW"/>
</dbReference>
<dbReference type="RefSeq" id="WP_120212961.1">
    <property type="nucleotide sequence ID" value="NZ_BMCW01000001.1"/>
</dbReference>
<dbReference type="Pfam" id="PF01844">
    <property type="entry name" value="HNH"/>
    <property type="match status" value="1"/>
</dbReference>
<dbReference type="GO" id="GO:0008270">
    <property type="term" value="F:zinc ion binding"/>
    <property type="evidence" value="ECO:0007669"/>
    <property type="project" value="InterPro"/>
</dbReference>
<evidence type="ECO:0000313" key="3">
    <source>
        <dbReference type="EMBL" id="RKE88154.1"/>
    </source>
</evidence>
<dbReference type="AlphaFoldDB" id="A0A420DAI6"/>
<dbReference type="GO" id="GO:0003676">
    <property type="term" value="F:nucleic acid binding"/>
    <property type="evidence" value="ECO:0007669"/>
    <property type="project" value="InterPro"/>
</dbReference>
<dbReference type="InterPro" id="IPR002711">
    <property type="entry name" value="HNH"/>
</dbReference>
<protein>
    <submittedName>
        <fullName evidence="3">HNH endonuclease</fullName>
    </submittedName>
</protein>
<evidence type="ECO:0000313" key="2">
    <source>
        <dbReference type="EMBL" id="GGG50950.1"/>
    </source>
</evidence>
<feature type="domain" description="HNH" evidence="1">
    <location>
        <begin position="46"/>
        <end position="95"/>
    </location>
</feature>
<organism evidence="3 4">
    <name type="scientific">Epilithonimonas arachidiradicis</name>
    <dbReference type="NCBI Taxonomy" id="1617282"/>
    <lineage>
        <taxon>Bacteria</taxon>
        <taxon>Pseudomonadati</taxon>
        <taxon>Bacteroidota</taxon>
        <taxon>Flavobacteriia</taxon>
        <taxon>Flavobacteriales</taxon>
        <taxon>Weeksellaceae</taxon>
        <taxon>Chryseobacterium group</taxon>
        <taxon>Epilithonimonas</taxon>
    </lineage>
</organism>
<keyword evidence="3" id="KW-0540">Nuclease</keyword>
<dbReference type="EMBL" id="RAQH01000003">
    <property type="protein sequence ID" value="RKE88154.1"/>
    <property type="molecule type" value="Genomic_DNA"/>
</dbReference>